<dbReference type="GO" id="GO:0070545">
    <property type="term" value="C:PeBoW complex"/>
    <property type="evidence" value="ECO:0007669"/>
    <property type="project" value="TreeGrafter"/>
</dbReference>
<dbReference type="Proteomes" id="UP000015453">
    <property type="component" value="Unassembled WGS sequence"/>
</dbReference>
<dbReference type="OrthoDB" id="10264910at2759"/>
<proteinExistence type="predicted"/>
<evidence type="ECO:0000256" key="2">
    <source>
        <dbReference type="SAM" id="MobiDB-lite"/>
    </source>
</evidence>
<evidence type="ECO:0000313" key="4">
    <source>
        <dbReference type="Proteomes" id="UP000015453"/>
    </source>
</evidence>
<comment type="subcellular location">
    <subcellularLocation>
        <location evidence="1">Nucleus</location>
    </subcellularLocation>
</comment>
<protein>
    <submittedName>
        <fullName evidence="3">Uncharacterized protein</fullName>
    </submittedName>
</protein>
<feature type="non-terminal residue" evidence="3">
    <location>
        <position position="157"/>
    </location>
</feature>
<reference evidence="3 4" key="1">
    <citation type="journal article" date="2013" name="BMC Genomics">
        <title>The miniature genome of a carnivorous plant Genlisea aurea contains a low number of genes and short non-coding sequences.</title>
        <authorList>
            <person name="Leushkin E.V."/>
            <person name="Sutormin R.A."/>
            <person name="Nabieva E.R."/>
            <person name="Penin A.A."/>
            <person name="Kondrashov A.S."/>
            <person name="Logacheva M.D."/>
        </authorList>
    </citation>
    <scope>NUCLEOTIDE SEQUENCE [LARGE SCALE GENOMIC DNA]</scope>
</reference>
<comment type="caution">
    <text evidence="3">The sequence shown here is derived from an EMBL/GenBank/DDBJ whole genome shotgun (WGS) entry which is preliminary data.</text>
</comment>
<organism evidence="3 4">
    <name type="scientific">Genlisea aurea</name>
    <dbReference type="NCBI Taxonomy" id="192259"/>
    <lineage>
        <taxon>Eukaryota</taxon>
        <taxon>Viridiplantae</taxon>
        <taxon>Streptophyta</taxon>
        <taxon>Embryophyta</taxon>
        <taxon>Tracheophyta</taxon>
        <taxon>Spermatophyta</taxon>
        <taxon>Magnoliopsida</taxon>
        <taxon>eudicotyledons</taxon>
        <taxon>Gunneridae</taxon>
        <taxon>Pentapetalae</taxon>
        <taxon>asterids</taxon>
        <taxon>lamiids</taxon>
        <taxon>Lamiales</taxon>
        <taxon>Lentibulariaceae</taxon>
        <taxon>Genlisea</taxon>
    </lineage>
</organism>
<accession>S8E8J8</accession>
<name>S8E8J8_9LAMI</name>
<feature type="region of interest" description="Disordered" evidence="2">
    <location>
        <begin position="83"/>
        <end position="106"/>
    </location>
</feature>
<evidence type="ECO:0000313" key="3">
    <source>
        <dbReference type="EMBL" id="EPS68787.1"/>
    </source>
</evidence>
<evidence type="ECO:0000256" key="1">
    <source>
        <dbReference type="ARBA" id="ARBA00004123"/>
    </source>
</evidence>
<dbReference type="InterPro" id="IPR010613">
    <property type="entry name" value="PES"/>
</dbReference>
<sequence>IPPPHLSPFVDNEAEGHVPEYAQAIQRLKAAEKREVEPLPGISIEDFDDPWSLLGVRDRAEAIEAARKRQKMSMLEKQYHDELKMESKGEEHPHEEESGIDIQAVDKEDLKQLAEDETNMARAMMKRKHRGLIRAMEIGEENKRAKRRLLAKRLRDL</sequence>
<dbReference type="GO" id="GO:0003723">
    <property type="term" value="F:RNA binding"/>
    <property type="evidence" value="ECO:0007669"/>
    <property type="project" value="TreeGrafter"/>
</dbReference>
<dbReference type="PANTHER" id="PTHR12221">
    <property type="entry name" value="PESCADILLO - RELATED"/>
    <property type="match status" value="1"/>
</dbReference>
<keyword evidence="4" id="KW-1185">Reference proteome</keyword>
<feature type="non-terminal residue" evidence="3">
    <location>
        <position position="1"/>
    </location>
</feature>
<dbReference type="EMBL" id="AUSU01002439">
    <property type="protein sequence ID" value="EPS68787.1"/>
    <property type="molecule type" value="Genomic_DNA"/>
</dbReference>
<dbReference type="GO" id="GO:0000463">
    <property type="term" value="P:maturation of LSU-rRNA from tricistronic rRNA transcript (SSU-rRNA, 5.8S rRNA, LSU-rRNA)"/>
    <property type="evidence" value="ECO:0007669"/>
    <property type="project" value="TreeGrafter"/>
</dbReference>
<dbReference type="AlphaFoldDB" id="S8E8J8"/>
<dbReference type="PANTHER" id="PTHR12221:SF6">
    <property type="entry name" value="PESCADILLO HOMOLOG"/>
    <property type="match status" value="1"/>
</dbReference>
<gene>
    <name evidence="3" type="ORF">M569_05981</name>
</gene>
<feature type="compositionally biased region" description="Basic and acidic residues" evidence="2">
    <location>
        <begin position="83"/>
        <end position="97"/>
    </location>
</feature>